<dbReference type="EMBL" id="CP002546">
    <property type="protein sequence ID" value="ADY61720.1"/>
    <property type="molecule type" value="Genomic_DNA"/>
</dbReference>
<dbReference type="PANTHER" id="PTHR30487:SF0">
    <property type="entry name" value="PREPILIN LEADER PEPTIDASE_N-METHYLTRANSFERASE-RELATED"/>
    <property type="match status" value="1"/>
</dbReference>
<dbReference type="GO" id="GO:0005886">
    <property type="term" value="C:plasma membrane"/>
    <property type="evidence" value="ECO:0007669"/>
    <property type="project" value="TreeGrafter"/>
</dbReference>
<keyword evidence="4" id="KW-1185">Reference proteome</keyword>
<dbReference type="KEGG" id="pbs:Plabr_4146"/>
<dbReference type="Pfam" id="PF06750">
    <property type="entry name" value="A24_N_bact"/>
    <property type="match status" value="1"/>
</dbReference>
<dbReference type="GO" id="GO:0004190">
    <property type="term" value="F:aspartic-type endopeptidase activity"/>
    <property type="evidence" value="ECO:0007669"/>
    <property type="project" value="TreeGrafter"/>
</dbReference>
<dbReference type="STRING" id="756272.Plabr_4146"/>
<dbReference type="eggNOG" id="COG1989">
    <property type="taxonomic scope" value="Bacteria"/>
</dbReference>
<dbReference type="AlphaFoldDB" id="F0SHG5"/>
<name>F0SHG5_RUBBR</name>
<feature type="transmembrane region" description="Helical" evidence="1">
    <location>
        <begin position="508"/>
        <end position="527"/>
    </location>
</feature>
<feature type="transmembrane region" description="Helical" evidence="1">
    <location>
        <begin position="76"/>
        <end position="93"/>
    </location>
</feature>
<evidence type="ECO:0000256" key="1">
    <source>
        <dbReference type="SAM" id="Phobius"/>
    </source>
</evidence>
<feature type="transmembrane region" description="Helical" evidence="1">
    <location>
        <begin position="154"/>
        <end position="173"/>
    </location>
</feature>
<feature type="transmembrane region" description="Helical" evidence="1">
    <location>
        <begin position="396"/>
        <end position="418"/>
    </location>
</feature>
<dbReference type="Proteomes" id="UP000006860">
    <property type="component" value="Chromosome"/>
</dbReference>
<proteinExistence type="predicted"/>
<evidence type="ECO:0000313" key="4">
    <source>
        <dbReference type="Proteomes" id="UP000006860"/>
    </source>
</evidence>
<feature type="transmembrane region" description="Helical" evidence="1">
    <location>
        <begin position="430"/>
        <end position="458"/>
    </location>
</feature>
<accession>F0SHG5</accession>
<feature type="transmembrane region" description="Helical" evidence="1">
    <location>
        <begin position="113"/>
        <end position="133"/>
    </location>
</feature>
<feature type="transmembrane region" description="Helical" evidence="1">
    <location>
        <begin position="210"/>
        <end position="230"/>
    </location>
</feature>
<keyword evidence="1" id="KW-0472">Membrane</keyword>
<sequence>MRLEDHEATFEGSLRPATILRAGALGELAALLLAAHAMTFGIAWMAINAGAPTGWLMAFVAVWIIARSVGCWSGNLLSLAGTLCAVATTQWVAFTLGEVPIWLSKGPFSPHVITFLLSCLLIIDVCDFPWRWGWTMAELRRSILASVSKVPARAWGWGALTLFVLYMIIVPAADVLWEQLWPSDIGSREMEDMSFAEAARLRMTELFTTVWFFAFGASVGSFLNVVVYRTPRRESLVMRRSACPKCGAKIAGKDNLPLIGWIRLHGKCRNCELPISARYPIVEGTTGCLFLLFFFAELLSGGLNLPIRHPNHYAGVVWIIFYTKWDLIGLYLFHCLLLSTLFSWSLIRYDGQRIPSRSIVTTLTMMLVPVILWPGLLLVPIQLPAGISISSDRLEAVLAAVAGGLIGCIAGLLVDRLVKLGKSPLEREFAVGLALVGIVLGWQAALSETAITLLIHLLAGSLAPALKSRWSLTASLLLATIIQLLSWRAQSLYLADWWPVVDVSGGSLAIWAGAVVVLLVACAIRRVHEVTASEKEPAAGE</sequence>
<dbReference type="HOGENOM" id="CLU_503329_0_0_0"/>
<gene>
    <name evidence="3" type="ordered locus">Plabr_4146</name>
</gene>
<feature type="transmembrane region" description="Helical" evidence="1">
    <location>
        <begin position="359"/>
        <end position="376"/>
    </location>
</feature>
<organism evidence="3 4">
    <name type="scientific">Rubinisphaera brasiliensis (strain ATCC 49424 / DSM 5305 / JCM 21570 / IAM 15109 / NBRC 103401 / IFAM 1448)</name>
    <name type="common">Planctomyces brasiliensis</name>
    <dbReference type="NCBI Taxonomy" id="756272"/>
    <lineage>
        <taxon>Bacteria</taxon>
        <taxon>Pseudomonadati</taxon>
        <taxon>Planctomycetota</taxon>
        <taxon>Planctomycetia</taxon>
        <taxon>Planctomycetales</taxon>
        <taxon>Planctomycetaceae</taxon>
        <taxon>Rubinisphaera</taxon>
    </lineage>
</organism>
<dbReference type="RefSeq" id="WP_013630425.1">
    <property type="nucleotide sequence ID" value="NC_015174.1"/>
</dbReference>
<evidence type="ECO:0000313" key="3">
    <source>
        <dbReference type="EMBL" id="ADY61720.1"/>
    </source>
</evidence>
<protein>
    <submittedName>
        <fullName evidence="3">Peptidase A24A domain protein</fullName>
    </submittedName>
</protein>
<feature type="domain" description="Prepilin peptidase A24 N-terminal" evidence="2">
    <location>
        <begin position="215"/>
        <end position="295"/>
    </location>
</feature>
<evidence type="ECO:0000259" key="2">
    <source>
        <dbReference type="Pfam" id="PF06750"/>
    </source>
</evidence>
<feature type="transmembrane region" description="Helical" evidence="1">
    <location>
        <begin position="288"/>
        <end position="307"/>
    </location>
</feature>
<reference evidence="4" key="1">
    <citation type="submission" date="2011-02" db="EMBL/GenBank/DDBJ databases">
        <title>The complete genome of Planctomyces brasiliensis DSM 5305.</title>
        <authorList>
            <person name="Lucas S."/>
            <person name="Copeland A."/>
            <person name="Lapidus A."/>
            <person name="Bruce D."/>
            <person name="Goodwin L."/>
            <person name="Pitluck S."/>
            <person name="Kyrpides N."/>
            <person name="Mavromatis K."/>
            <person name="Pagani I."/>
            <person name="Ivanova N."/>
            <person name="Ovchinnikova G."/>
            <person name="Lu M."/>
            <person name="Detter J.C."/>
            <person name="Han C."/>
            <person name="Land M."/>
            <person name="Hauser L."/>
            <person name="Markowitz V."/>
            <person name="Cheng J.-F."/>
            <person name="Hugenholtz P."/>
            <person name="Woyke T."/>
            <person name="Wu D."/>
            <person name="Tindall B."/>
            <person name="Pomrenke H.G."/>
            <person name="Brambilla E."/>
            <person name="Klenk H.-P."/>
            <person name="Eisen J.A."/>
        </authorList>
    </citation>
    <scope>NUCLEOTIDE SEQUENCE [LARGE SCALE GENOMIC DNA]</scope>
    <source>
        <strain evidence="4">ATCC 49424 / DSM 5305 / JCM 21570 / NBRC 103401 / IFAM 1448</strain>
    </source>
</reference>
<dbReference type="InterPro" id="IPR050882">
    <property type="entry name" value="Prepilin_peptidase/N-MTase"/>
</dbReference>
<dbReference type="PANTHER" id="PTHR30487">
    <property type="entry name" value="TYPE 4 PREPILIN-LIKE PROTEINS LEADER PEPTIDE-PROCESSING ENZYME"/>
    <property type="match status" value="1"/>
</dbReference>
<feature type="transmembrane region" description="Helical" evidence="1">
    <location>
        <begin position="327"/>
        <end position="347"/>
    </location>
</feature>
<keyword evidence="1" id="KW-1133">Transmembrane helix</keyword>
<keyword evidence="1" id="KW-0812">Transmembrane</keyword>
<dbReference type="GO" id="GO:0006465">
    <property type="term" value="P:signal peptide processing"/>
    <property type="evidence" value="ECO:0007669"/>
    <property type="project" value="TreeGrafter"/>
</dbReference>
<dbReference type="InterPro" id="IPR010627">
    <property type="entry name" value="Prepilin_pept_A24_N"/>
</dbReference>